<name>A0ACA9Y9P7_9ASCO</name>
<protein>
    <submittedName>
        <fullName evidence="1">Uncharacterized protein</fullName>
    </submittedName>
</protein>
<dbReference type="EMBL" id="CALSDN010000006">
    <property type="protein sequence ID" value="CAH6721514.1"/>
    <property type="molecule type" value="Genomic_DNA"/>
</dbReference>
<evidence type="ECO:0000313" key="1">
    <source>
        <dbReference type="EMBL" id="CAH6721514.1"/>
    </source>
</evidence>
<keyword evidence="2" id="KW-1185">Reference proteome</keyword>
<reference evidence="1" key="1">
    <citation type="submission" date="2022-06" db="EMBL/GenBank/DDBJ databases">
        <authorList>
            <person name="Legras J.-L."/>
            <person name="Devillers H."/>
            <person name="Grondin C."/>
        </authorList>
    </citation>
    <scope>NUCLEOTIDE SEQUENCE</scope>
    <source>
        <strain evidence="1">CLIB 1444</strain>
    </source>
</reference>
<proteinExistence type="predicted"/>
<organism evidence="1 2">
    <name type="scientific">[Candida] jaroonii</name>
    <dbReference type="NCBI Taxonomy" id="467808"/>
    <lineage>
        <taxon>Eukaryota</taxon>
        <taxon>Fungi</taxon>
        <taxon>Dikarya</taxon>
        <taxon>Ascomycota</taxon>
        <taxon>Saccharomycotina</taxon>
        <taxon>Pichiomycetes</taxon>
        <taxon>Debaryomycetaceae</taxon>
        <taxon>Yamadazyma</taxon>
    </lineage>
</organism>
<evidence type="ECO:0000313" key="2">
    <source>
        <dbReference type="Proteomes" id="UP001152531"/>
    </source>
</evidence>
<dbReference type="Proteomes" id="UP001152531">
    <property type="component" value="Unassembled WGS sequence"/>
</dbReference>
<comment type="caution">
    <text evidence="1">The sequence shown here is derived from an EMBL/GenBank/DDBJ whole genome shotgun (WGS) entry which is preliminary data.</text>
</comment>
<gene>
    <name evidence="1" type="ORF">CLIB1444_06S03928</name>
</gene>
<accession>A0ACA9Y9P7</accession>
<sequence length="385" mass="45778">MFKSITNLFGPPSPILNEPTIDYNHTINSINLNDSTTNSSYRYSPKVYQEPQFNRSRSSSVPRDRFIPDINDSLFNKYDKQLDSDIKYDNLTSENDYSRPISEYTDRFRRIDRLKPLNEPRIVGDKPYNIDSNYEPSSRFGGSNYSINSNMGVTNKDDFSRRSPIPRVNTSRFEQPDIPKPRYQSSRFETPIYDNSMHDRPKSESNISRLEPRFEPLSRIDRIPKLDYQNSIPEKPRINSTYKDDFKIPSRYDHNPIKIYQDVPPVSVKEDYKIKQFDLKFLSELNQKVENNNKFLEKLNDLVDCKKEAEEDDDNVKYNELRSQYIKELKTYQEFYENYITMFQEFKDLKDRNRKVLTKIRLIKNTTDDNSIKLICNNILDDLRQ</sequence>